<evidence type="ECO:0000313" key="2">
    <source>
        <dbReference type="Proteomes" id="UP001175271"/>
    </source>
</evidence>
<reference evidence="1" key="1">
    <citation type="submission" date="2023-06" db="EMBL/GenBank/DDBJ databases">
        <title>Genomic analysis of the entomopathogenic nematode Steinernema hermaphroditum.</title>
        <authorList>
            <person name="Schwarz E.M."/>
            <person name="Heppert J.K."/>
            <person name="Baniya A."/>
            <person name="Schwartz H.T."/>
            <person name="Tan C.-H."/>
            <person name="Antoshechkin I."/>
            <person name="Sternberg P.W."/>
            <person name="Goodrich-Blair H."/>
            <person name="Dillman A.R."/>
        </authorList>
    </citation>
    <scope>NUCLEOTIDE SEQUENCE</scope>
    <source>
        <strain evidence="1">PS9179</strain>
        <tissue evidence="1">Whole animal</tissue>
    </source>
</reference>
<gene>
    <name evidence="1" type="ORF">QR680_018101</name>
</gene>
<evidence type="ECO:0000313" key="1">
    <source>
        <dbReference type="EMBL" id="KAK0405633.1"/>
    </source>
</evidence>
<dbReference type="EMBL" id="JAUCMV010000004">
    <property type="protein sequence ID" value="KAK0405633.1"/>
    <property type="molecule type" value="Genomic_DNA"/>
</dbReference>
<organism evidence="1 2">
    <name type="scientific">Steinernema hermaphroditum</name>
    <dbReference type="NCBI Taxonomy" id="289476"/>
    <lineage>
        <taxon>Eukaryota</taxon>
        <taxon>Metazoa</taxon>
        <taxon>Ecdysozoa</taxon>
        <taxon>Nematoda</taxon>
        <taxon>Chromadorea</taxon>
        <taxon>Rhabditida</taxon>
        <taxon>Tylenchina</taxon>
        <taxon>Panagrolaimomorpha</taxon>
        <taxon>Strongyloidoidea</taxon>
        <taxon>Steinernematidae</taxon>
        <taxon>Steinernema</taxon>
    </lineage>
</organism>
<protein>
    <recommendedName>
        <fullName evidence="3">F-box domain-containing protein</fullName>
    </recommendedName>
</protein>
<evidence type="ECO:0008006" key="3">
    <source>
        <dbReference type="Google" id="ProtNLM"/>
    </source>
</evidence>
<proteinExistence type="predicted"/>
<keyword evidence="2" id="KW-1185">Reference proteome</keyword>
<accession>A0AA39LQA3</accession>
<dbReference type="Proteomes" id="UP001175271">
    <property type="component" value="Unassembled WGS sequence"/>
</dbReference>
<dbReference type="AlphaFoldDB" id="A0AA39LQA3"/>
<name>A0AA39LQA3_9BILA</name>
<sequence length="312" mass="35964">MERLETKLVESIVDLIPSETLHLLTPLDSKWGRIASKRLNSYICCKAVFVFSGQKCRMMASRCSVLSGEIAPWDKFADLDADEIAQTTVNQIVLSGNLNDPPSIQVCPFAYERNLTDPIFRDRLVNFLGQCRLATNAEIRVDEVHPEIGRILVNGIRSGFQRAVFRKCHFDIGGFLERLLKENTLATVMISHSQAHSYLPLLLKNRPRRLNHAIFEESSIEVRFIRELLSWWNQTEPVPQPLRVRFISSDIYRLQNFFQNNPAAKRYYNQPAEGVIYLIEHVVEMKRGRPNYAMVHVRRSEIEIKLTNIPGL</sequence>
<comment type="caution">
    <text evidence="1">The sequence shown here is derived from an EMBL/GenBank/DDBJ whole genome shotgun (WGS) entry which is preliminary data.</text>
</comment>